<organism evidence="1 2">
    <name type="scientific">Actinomadura citrea</name>
    <dbReference type="NCBI Taxonomy" id="46158"/>
    <lineage>
        <taxon>Bacteria</taxon>
        <taxon>Bacillati</taxon>
        <taxon>Actinomycetota</taxon>
        <taxon>Actinomycetes</taxon>
        <taxon>Streptosporangiales</taxon>
        <taxon>Thermomonosporaceae</taxon>
        <taxon>Actinomadura</taxon>
    </lineage>
</organism>
<proteinExistence type="predicted"/>
<dbReference type="EMBL" id="JACCBT010000001">
    <property type="protein sequence ID" value="NYE10754.1"/>
    <property type="molecule type" value="Genomic_DNA"/>
</dbReference>
<name>A0A7Y9G6G9_9ACTN</name>
<dbReference type="Proteomes" id="UP000591272">
    <property type="component" value="Unassembled WGS sequence"/>
</dbReference>
<evidence type="ECO:0000313" key="2">
    <source>
        <dbReference type="Proteomes" id="UP000591272"/>
    </source>
</evidence>
<protein>
    <submittedName>
        <fullName evidence="1">Uncharacterized protein</fullName>
    </submittedName>
</protein>
<keyword evidence="2" id="KW-1185">Reference proteome</keyword>
<accession>A0A7Y9G6G9</accession>
<comment type="caution">
    <text evidence="1">The sequence shown here is derived from an EMBL/GenBank/DDBJ whole genome shotgun (WGS) entry which is preliminary data.</text>
</comment>
<gene>
    <name evidence="1" type="ORF">BJ999_001050</name>
</gene>
<sequence length="86" mass="10295">MAWRPPEGAVPDEDEQVRYLHELLDIFEEESFDTALWFSFANYDKPRDRDIASYGVVRMLDETRWEPKKVFHAMSTRHRHPNGRSD</sequence>
<evidence type="ECO:0000313" key="1">
    <source>
        <dbReference type="EMBL" id="NYE10754.1"/>
    </source>
</evidence>
<dbReference type="RefSeq" id="WP_218934949.1">
    <property type="nucleotide sequence ID" value="NZ_BMRD01000006.1"/>
</dbReference>
<dbReference type="AlphaFoldDB" id="A0A7Y9G6G9"/>
<reference evidence="1 2" key="1">
    <citation type="submission" date="2020-07" db="EMBL/GenBank/DDBJ databases">
        <title>Sequencing the genomes of 1000 actinobacteria strains.</title>
        <authorList>
            <person name="Klenk H.-P."/>
        </authorList>
    </citation>
    <scope>NUCLEOTIDE SEQUENCE [LARGE SCALE GENOMIC DNA]</scope>
    <source>
        <strain evidence="1 2">DSM 43461</strain>
    </source>
</reference>